<sequence length="195" mass="21840">MPEHGTAYLNTQDRDALISRWSEPHRKYHDVRHLNQVISSLSVLRSAGTPFDEEAVQLAAWFHDSVYEIGSPDNEERSASLAETVLTGRACAPEVARLVRVTATHTADICDQNAAALCDADLSILASSPSEYAAYNSSVRDEYSGVEDDAYKAGRTTVLNHLLDMDSLYKTDYGRTHWERRARENLRDELARLRG</sequence>
<gene>
    <name evidence="1" type="ORF">CA982_00935</name>
</gene>
<dbReference type="Gene3D" id="1.10.3210.10">
    <property type="entry name" value="Hypothetical protein af1432"/>
    <property type="match status" value="1"/>
</dbReference>
<organism evidence="1 2">
    <name type="scientific">Gordonia lacunae</name>
    <dbReference type="NCBI Taxonomy" id="417102"/>
    <lineage>
        <taxon>Bacteria</taxon>
        <taxon>Bacillati</taxon>
        <taxon>Actinomycetota</taxon>
        <taxon>Actinomycetes</taxon>
        <taxon>Mycobacteriales</taxon>
        <taxon>Gordoniaceae</taxon>
        <taxon>Gordonia</taxon>
    </lineage>
</organism>
<protein>
    <recommendedName>
        <fullName evidence="3">Metal-dependent phosphohydrolase</fullName>
    </recommendedName>
</protein>
<dbReference type="EMBL" id="NGFO01000001">
    <property type="protein sequence ID" value="OUC80950.1"/>
    <property type="molecule type" value="Genomic_DNA"/>
</dbReference>
<comment type="caution">
    <text evidence="1">The sequence shown here is derived from an EMBL/GenBank/DDBJ whole genome shotgun (WGS) entry which is preliminary data.</text>
</comment>
<dbReference type="SUPFAM" id="SSF109604">
    <property type="entry name" value="HD-domain/PDEase-like"/>
    <property type="match status" value="1"/>
</dbReference>
<evidence type="ECO:0008006" key="3">
    <source>
        <dbReference type="Google" id="ProtNLM"/>
    </source>
</evidence>
<dbReference type="PANTHER" id="PTHR21174">
    <property type="match status" value="1"/>
</dbReference>
<evidence type="ECO:0000313" key="1">
    <source>
        <dbReference type="EMBL" id="OUC80950.1"/>
    </source>
</evidence>
<dbReference type="STRING" id="417102.CA982_00935"/>
<dbReference type="AlphaFoldDB" id="A0A2C9ZJM6"/>
<evidence type="ECO:0000313" key="2">
    <source>
        <dbReference type="Proteomes" id="UP000194632"/>
    </source>
</evidence>
<name>A0A2C9ZJM6_9ACTN</name>
<dbReference type="OrthoDB" id="9808993at2"/>
<dbReference type="PIRSF" id="PIRSF035170">
    <property type="entry name" value="HD_phosphohydro"/>
    <property type="match status" value="1"/>
</dbReference>
<dbReference type="PANTHER" id="PTHR21174:SF0">
    <property type="entry name" value="HD PHOSPHOHYDROLASE FAMILY PROTEIN-RELATED"/>
    <property type="match status" value="1"/>
</dbReference>
<accession>A0A2C9ZJM6</accession>
<proteinExistence type="predicted"/>
<dbReference type="Proteomes" id="UP000194632">
    <property type="component" value="Unassembled WGS sequence"/>
</dbReference>
<reference evidence="1 2" key="1">
    <citation type="submission" date="2017-05" db="EMBL/GenBank/DDBJ databases">
        <title>Biotechnological potential of actinobacteria isolated from South African environments.</title>
        <authorList>
            <person name="Le Roes-Hill M."/>
            <person name="Prins A."/>
            <person name="Durrell K.A."/>
        </authorList>
    </citation>
    <scope>NUCLEOTIDE SEQUENCE [LARGE SCALE GENOMIC DNA]</scope>
    <source>
        <strain evidence="1">BS2</strain>
    </source>
</reference>
<keyword evidence="2" id="KW-1185">Reference proteome</keyword>
<dbReference type="InterPro" id="IPR009218">
    <property type="entry name" value="HD_phosphohydro"/>
</dbReference>